<accession>A0A916E809</accession>
<dbReference type="OrthoDB" id="10391021at2759"/>
<feature type="region of interest" description="Disordered" evidence="1">
    <location>
        <begin position="92"/>
        <end position="117"/>
    </location>
</feature>
<dbReference type="AlphaFoldDB" id="A0A916E809"/>
<evidence type="ECO:0000313" key="3">
    <source>
        <dbReference type="Proteomes" id="UP000684084"/>
    </source>
</evidence>
<feature type="compositionally biased region" description="Basic and acidic residues" evidence="1">
    <location>
        <begin position="107"/>
        <end position="117"/>
    </location>
</feature>
<dbReference type="Proteomes" id="UP000684084">
    <property type="component" value="Unassembled WGS sequence"/>
</dbReference>
<sequence>MIIVEKDIFAYNSSETIILNSSREYSYTCAHDSSVLIDMSNSSREYSNTCAHDSSVLIGIINSSREYSIGNISSKDLAESSRTNRITTEKDYVGITNSEDQDELEIPDEKNLNRRLG</sequence>
<gene>
    <name evidence="2" type="ORF">CHRIB12_LOCUS10902</name>
</gene>
<dbReference type="VEuPathDB" id="FungiDB:RhiirFUN_006236"/>
<dbReference type="EMBL" id="CAGKOT010000022">
    <property type="protein sequence ID" value="CAB5366476.1"/>
    <property type="molecule type" value="Genomic_DNA"/>
</dbReference>
<evidence type="ECO:0000256" key="1">
    <source>
        <dbReference type="SAM" id="MobiDB-lite"/>
    </source>
</evidence>
<evidence type="ECO:0000313" key="2">
    <source>
        <dbReference type="EMBL" id="CAB5366476.1"/>
    </source>
</evidence>
<protein>
    <submittedName>
        <fullName evidence="2">Uncharacterized protein</fullName>
    </submittedName>
</protein>
<comment type="caution">
    <text evidence="2">The sequence shown here is derived from an EMBL/GenBank/DDBJ whole genome shotgun (WGS) entry which is preliminary data.</text>
</comment>
<organism evidence="2 3">
    <name type="scientific">Rhizophagus irregularis</name>
    <dbReference type="NCBI Taxonomy" id="588596"/>
    <lineage>
        <taxon>Eukaryota</taxon>
        <taxon>Fungi</taxon>
        <taxon>Fungi incertae sedis</taxon>
        <taxon>Mucoromycota</taxon>
        <taxon>Glomeromycotina</taxon>
        <taxon>Glomeromycetes</taxon>
        <taxon>Glomerales</taxon>
        <taxon>Glomeraceae</taxon>
        <taxon>Rhizophagus</taxon>
    </lineage>
</organism>
<name>A0A916E809_9GLOM</name>
<reference evidence="2" key="1">
    <citation type="submission" date="2020-05" db="EMBL/GenBank/DDBJ databases">
        <authorList>
            <person name="Rincon C."/>
            <person name="Sanders R I."/>
            <person name="Robbins C."/>
            <person name="Chaturvedi A."/>
        </authorList>
    </citation>
    <scope>NUCLEOTIDE SEQUENCE</scope>
    <source>
        <strain evidence="2">CHB12</strain>
    </source>
</reference>
<proteinExistence type="predicted"/>